<dbReference type="Pfam" id="PF01258">
    <property type="entry name" value="zf-dskA_traR"/>
    <property type="match status" value="1"/>
</dbReference>
<dbReference type="InterPro" id="IPR014240">
    <property type="entry name" value="YteA"/>
</dbReference>
<keyword evidence="1" id="KW-0479">Metal-binding</keyword>
<accession>A0A1M6KJM4</accession>
<keyword evidence="3" id="KW-0862">Zinc</keyword>
<dbReference type="EMBL" id="FQZO01000006">
    <property type="protein sequence ID" value="SHJ59167.1"/>
    <property type="molecule type" value="Genomic_DNA"/>
</dbReference>
<dbReference type="OrthoDB" id="9811543at2"/>
<organism evidence="6 7">
    <name type="scientific">Clostridium amylolyticum</name>
    <dbReference type="NCBI Taxonomy" id="1121298"/>
    <lineage>
        <taxon>Bacteria</taxon>
        <taxon>Bacillati</taxon>
        <taxon>Bacillota</taxon>
        <taxon>Clostridia</taxon>
        <taxon>Eubacteriales</taxon>
        <taxon>Clostridiaceae</taxon>
        <taxon>Clostridium</taxon>
    </lineage>
</organism>
<dbReference type="Proteomes" id="UP000184080">
    <property type="component" value="Unassembled WGS sequence"/>
</dbReference>
<dbReference type="PANTHER" id="PTHR33823:SF4">
    <property type="entry name" value="GENERAL STRESS PROTEIN 16O"/>
    <property type="match status" value="1"/>
</dbReference>
<keyword evidence="2" id="KW-0863">Zinc-finger</keyword>
<dbReference type="SUPFAM" id="SSF109635">
    <property type="entry name" value="DnaK suppressor protein DksA, alpha-hairpin domain"/>
    <property type="match status" value="1"/>
</dbReference>
<proteinExistence type="predicted"/>
<dbReference type="InterPro" id="IPR000962">
    <property type="entry name" value="Znf_DskA_TraR"/>
</dbReference>
<evidence type="ECO:0000256" key="4">
    <source>
        <dbReference type="PROSITE-ProRule" id="PRU00510"/>
    </source>
</evidence>
<evidence type="ECO:0000259" key="5">
    <source>
        <dbReference type="Pfam" id="PF01258"/>
    </source>
</evidence>
<evidence type="ECO:0000313" key="6">
    <source>
        <dbReference type="EMBL" id="SHJ59167.1"/>
    </source>
</evidence>
<dbReference type="SUPFAM" id="SSF57716">
    <property type="entry name" value="Glucocorticoid receptor-like (DNA-binding domain)"/>
    <property type="match status" value="1"/>
</dbReference>
<dbReference type="InterPro" id="IPR037187">
    <property type="entry name" value="DnaK_N"/>
</dbReference>
<dbReference type="Gene3D" id="1.20.120.910">
    <property type="entry name" value="DksA, coiled-coil domain"/>
    <property type="match status" value="1"/>
</dbReference>
<dbReference type="STRING" id="1121298.SAMN05444401_3389"/>
<evidence type="ECO:0000256" key="3">
    <source>
        <dbReference type="ARBA" id="ARBA00022833"/>
    </source>
</evidence>
<protein>
    <submittedName>
        <fullName evidence="6">Transcriptional regulator, TraR/DksA family</fullName>
    </submittedName>
</protein>
<dbReference type="RefSeq" id="WP_073009412.1">
    <property type="nucleotide sequence ID" value="NZ_FQZO01000006.1"/>
</dbReference>
<feature type="zinc finger region" description="dksA C4-type" evidence="4">
    <location>
        <begin position="92"/>
        <end position="116"/>
    </location>
</feature>
<gene>
    <name evidence="6" type="ORF">SAMN05444401_3389</name>
</gene>
<evidence type="ECO:0000256" key="2">
    <source>
        <dbReference type="ARBA" id="ARBA00022771"/>
    </source>
</evidence>
<name>A0A1M6KJM4_9CLOT</name>
<dbReference type="NCBIfam" id="TIGR02890">
    <property type="entry name" value="bacill_yteA"/>
    <property type="match status" value="1"/>
</dbReference>
<sequence>MDEKDLKHFKLKLLAEKKKLNNIITKMKDNEFSDSIAAISSELSYYDNHPADIGDELTEMEKGRALKRNEMSLVNKIDEALSLIDEGKYGVCQSCGTSINRERLEFLPYSKFCVKCQEEIAKKSQWNNNLDMGQEDTLMRKPFGYGYNDFSIHDEVGFDAEDSYQAVGRFEDRRYIEEYDYDDEEESCVEPIEKISNEQYKNQLPD</sequence>
<dbReference type="PANTHER" id="PTHR33823">
    <property type="entry name" value="RNA POLYMERASE-BINDING TRANSCRIPTION FACTOR DKSA-RELATED"/>
    <property type="match status" value="1"/>
</dbReference>
<keyword evidence="7" id="KW-1185">Reference proteome</keyword>
<dbReference type="GO" id="GO:0008270">
    <property type="term" value="F:zinc ion binding"/>
    <property type="evidence" value="ECO:0007669"/>
    <property type="project" value="UniProtKB-KW"/>
</dbReference>
<dbReference type="AlphaFoldDB" id="A0A1M6KJM4"/>
<feature type="domain" description="Zinc finger DksA/TraR C4-type" evidence="5">
    <location>
        <begin position="87"/>
        <end position="119"/>
    </location>
</feature>
<evidence type="ECO:0000313" key="7">
    <source>
        <dbReference type="Proteomes" id="UP000184080"/>
    </source>
</evidence>
<dbReference type="PROSITE" id="PS51128">
    <property type="entry name" value="ZF_DKSA_2"/>
    <property type="match status" value="1"/>
</dbReference>
<reference evidence="6 7" key="1">
    <citation type="submission" date="2016-11" db="EMBL/GenBank/DDBJ databases">
        <authorList>
            <person name="Jaros S."/>
            <person name="Januszkiewicz K."/>
            <person name="Wedrychowicz H."/>
        </authorList>
    </citation>
    <scope>NUCLEOTIDE SEQUENCE [LARGE SCALE GENOMIC DNA]</scope>
    <source>
        <strain evidence="6 7">DSM 21864</strain>
    </source>
</reference>
<evidence type="ECO:0000256" key="1">
    <source>
        <dbReference type="ARBA" id="ARBA00022723"/>
    </source>
</evidence>